<comment type="caution">
    <text evidence="8">The sequence shown here is derived from an EMBL/GenBank/DDBJ whole genome shotgun (WGS) entry which is preliminary data.</text>
</comment>
<evidence type="ECO:0000313" key="9">
    <source>
        <dbReference type="Proteomes" id="UP000838686"/>
    </source>
</evidence>
<dbReference type="InterPro" id="IPR013325">
    <property type="entry name" value="RNA_pol_sigma_r2"/>
</dbReference>
<feature type="domain" description="RNA polymerase sigma factor 70 region 4 type 2" evidence="7">
    <location>
        <begin position="113"/>
        <end position="165"/>
    </location>
</feature>
<dbReference type="Proteomes" id="UP000838686">
    <property type="component" value="Unassembled WGS sequence"/>
</dbReference>
<keyword evidence="5" id="KW-0804">Transcription</keyword>
<dbReference type="Pfam" id="PF08281">
    <property type="entry name" value="Sigma70_r4_2"/>
    <property type="match status" value="1"/>
</dbReference>
<evidence type="ECO:0000256" key="2">
    <source>
        <dbReference type="ARBA" id="ARBA00023015"/>
    </source>
</evidence>
<dbReference type="Gene3D" id="1.10.10.10">
    <property type="entry name" value="Winged helix-like DNA-binding domain superfamily/Winged helix DNA-binding domain"/>
    <property type="match status" value="1"/>
</dbReference>
<keyword evidence="2" id="KW-0805">Transcription regulation</keyword>
<name>A0ABN8GRW6_9BACL</name>
<dbReference type="InterPro" id="IPR013249">
    <property type="entry name" value="RNA_pol_sigma70_r4_t2"/>
</dbReference>
<dbReference type="EMBL" id="CAKMMF010000024">
    <property type="protein sequence ID" value="CAH1215322.1"/>
    <property type="molecule type" value="Genomic_DNA"/>
</dbReference>
<reference evidence="8" key="1">
    <citation type="submission" date="2022-01" db="EMBL/GenBank/DDBJ databases">
        <authorList>
            <person name="Criscuolo A."/>
        </authorList>
    </citation>
    <scope>NUCLEOTIDE SEQUENCE</scope>
    <source>
        <strain evidence="8">CIP111893</strain>
    </source>
</reference>
<comment type="similarity">
    <text evidence="1">Belongs to the sigma-70 factor family. ECF subfamily.</text>
</comment>
<proteinExistence type="inferred from homology"/>
<dbReference type="InterPro" id="IPR013324">
    <property type="entry name" value="RNA_pol_sigma_r3/r4-like"/>
</dbReference>
<dbReference type="SUPFAM" id="SSF88659">
    <property type="entry name" value="Sigma3 and sigma4 domains of RNA polymerase sigma factors"/>
    <property type="match status" value="1"/>
</dbReference>
<dbReference type="InterPro" id="IPR036388">
    <property type="entry name" value="WH-like_DNA-bd_sf"/>
</dbReference>
<gene>
    <name evidence="8" type="primary">rpoE_3</name>
    <name evidence="8" type="ORF">PAECIP111893_03923</name>
</gene>
<evidence type="ECO:0000256" key="5">
    <source>
        <dbReference type="ARBA" id="ARBA00023163"/>
    </source>
</evidence>
<dbReference type="SUPFAM" id="SSF88946">
    <property type="entry name" value="Sigma2 domain of RNA polymerase sigma factors"/>
    <property type="match status" value="1"/>
</dbReference>
<evidence type="ECO:0000256" key="3">
    <source>
        <dbReference type="ARBA" id="ARBA00023082"/>
    </source>
</evidence>
<dbReference type="PANTHER" id="PTHR43133:SF8">
    <property type="entry name" value="RNA POLYMERASE SIGMA FACTOR HI_1459-RELATED"/>
    <property type="match status" value="1"/>
</dbReference>
<evidence type="ECO:0000256" key="1">
    <source>
        <dbReference type="ARBA" id="ARBA00010641"/>
    </source>
</evidence>
<dbReference type="Pfam" id="PF04542">
    <property type="entry name" value="Sigma70_r2"/>
    <property type="match status" value="1"/>
</dbReference>
<dbReference type="PANTHER" id="PTHR43133">
    <property type="entry name" value="RNA POLYMERASE ECF-TYPE SIGMA FACTO"/>
    <property type="match status" value="1"/>
</dbReference>
<protein>
    <submittedName>
        <fullName evidence="8">ECF RNA polymerase sigma-E factor</fullName>
    </submittedName>
</protein>
<evidence type="ECO:0000256" key="4">
    <source>
        <dbReference type="ARBA" id="ARBA00023125"/>
    </source>
</evidence>
<accession>A0ABN8GRW6</accession>
<dbReference type="InterPro" id="IPR007627">
    <property type="entry name" value="RNA_pol_sigma70_r2"/>
</dbReference>
<dbReference type="CDD" id="cd06171">
    <property type="entry name" value="Sigma70_r4"/>
    <property type="match status" value="1"/>
</dbReference>
<sequence>MRELASGSGSAMDVLVHRYHQPLHGYLYRMTMNEGIAADLVQESFLAIYREARRGNVPEKLKPWLYRIATNLCKDYWKKSSTRREIALEPDTVEQAGESAATVNMLELQVERQWMLDALNRLQEDYRSVLFLRFYQDLTYEQIAETLGLPLNTVKSRMFRGLKQLESIIGIDKQEDEGSGLPEIAPRRKGRAE</sequence>
<evidence type="ECO:0000313" key="8">
    <source>
        <dbReference type="EMBL" id="CAH1215322.1"/>
    </source>
</evidence>
<evidence type="ECO:0000259" key="7">
    <source>
        <dbReference type="Pfam" id="PF08281"/>
    </source>
</evidence>
<organism evidence="8 9">
    <name type="scientific">Paenibacillus plantiphilus</name>
    <dbReference type="NCBI Taxonomy" id="2905650"/>
    <lineage>
        <taxon>Bacteria</taxon>
        <taxon>Bacillati</taxon>
        <taxon>Bacillota</taxon>
        <taxon>Bacilli</taxon>
        <taxon>Bacillales</taxon>
        <taxon>Paenibacillaceae</taxon>
        <taxon>Paenibacillus</taxon>
    </lineage>
</organism>
<keyword evidence="4" id="KW-0238">DNA-binding</keyword>
<dbReference type="InterPro" id="IPR014284">
    <property type="entry name" value="RNA_pol_sigma-70_dom"/>
</dbReference>
<keyword evidence="9" id="KW-1185">Reference proteome</keyword>
<dbReference type="NCBIfam" id="TIGR02937">
    <property type="entry name" value="sigma70-ECF"/>
    <property type="match status" value="1"/>
</dbReference>
<dbReference type="InterPro" id="IPR039425">
    <property type="entry name" value="RNA_pol_sigma-70-like"/>
</dbReference>
<feature type="domain" description="RNA polymerase sigma-70 region 2" evidence="6">
    <location>
        <begin position="15"/>
        <end position="81"/>
    </location>
</feature>
<keyword evidence="3" id="KW-0731">Sigma factor</keyword>
<dbReference type="Gene3D" id="1.10.1740.10">
    <property type="match status" value="1"/>
</dbReference>
<evidence type="ECO:0000259" key="6">
    <source>
        <dbReference type="Pfam" id="PF04542"/>
    </source>
</evidence>